<dbReference type="Pfam" id="PF19086">
    <property type="entry name" value="Terpene_syn_C_2"/>
    <property type="match status" value="1"/>
</dbReference>
<protein>
    <submittedName>
        <fullName evidence="2">Uncharacterized protein</fullName>
    </submittedName>
</protein>
<dbReference type="InterPro" id="IPR008930">
    <property type="entry name" value="Terpenoid_cyclase/PrenylTrfase"/>
</dbReference>
<evidence type="ECO:0000313" key="3">
    <source>
        <dbReference type="Proteomes" id="UP000253303"/>
    </source>
</evidence>
<reference evidence="2 3" key="1">
    <citation type="submission" date="2018-06" db="EMBL/GenBank/DDBJ databases">
        <title>Sphaerisporangium craniellae sp. nov., isolated from a marine sponge in the South China Sea.</title>
        <authorList>
            <person name="Li L."/>
        </authorList>
    </citation>
    <scope>NUCLEOTIDE SEQUENCE [LARGE SCALE GENOMIC DNA]</scope>
    <source>
        <strain evidence="2 3">LHW63015</strain>
    </source>
</reference>
<dbReference type="RefSeq" id="WP_113982772.1">
    <property type="nucleotide sequence ID" value="NZ_QMEY01000010.1"/>
</dbReference>
<dbReference type="SUPFAM" id="SSF48576">
    <property type="entry name" value="Terpenoid synthases"/>
    <property type="match status" value="1"/>
</dbReference>
<dbReference type="Proteomes" id="UP000253303">
    <property type="component" value="Unassembled WGS sequence"/>
</dbReference>
<keyword evidence="3" id="KW-1185">Reference proteome</keyword>
<evidence type="ECO:0000313" key="2">
    <source>
        <dbReference type="EMBL" id="RBQ17677.1"/>
    </source>
</evidence>
<dbReference type="UniPathway" id="UPA00337"/>
<proteinExistence type="predicted"/>
<comment type="caution">
    <text evidence="2">The sequence shown here is derived from an EMBL/GenBank/DDBJ whole genome shotgun (WGS) entry which is preliminary data.</text>
</comment>
<dbReference type="InterPro" id="IPR008949">
    <property type="entry name" value="Isoprenoid_synthase_dom_sf"/>
</dbReference>
<gene>
    <name evidence="2" type="ORF">DP939_22655</name>
</gene>
<dbReference type="Gene3D" id="1.10.600.10">
    <property type="entry name" value="Farnesyl Diphosphate Synthase"/>
    <property type="match status" value="1"/>
</dbReference>
<dbReference type="Gene3D" id="1.50.10.20">
    <property type="match status" value="2"/>
</dbReference>
<accession>A0A366LV81</accession>
<name>A0A366LV81_9ACTN</name>
<dbReference type="AlphaFoldDB" id="A0A366LV81"/>
<dbReference type="EMBL" id="QMEY01000010">
    <property type="protein sequence ID" value="RBQ17677.1"/>
    <property type="molecule type" value="Genomic_DNA"/>
</dbReference>
<feature type="region of interest" description="Disordered" evidence="1">
    <location>
        <begin position="852"/>
        <end position="871"/>
    </location>
</feature>
<dbReference type="OrthoDB" id="5484461at2"/>
<sequence>MRQRLIGYLVERVGPDGRLLDLCESRILESALFLRLLQDEDTGPAEQRALSEYLEAAEPMDEGSAIIRAAALGHPDPARAERFRAAFSHSTGERKQILLATVFALFGLVPMADLPAVRYAGQAQWTELILCANNILGAHARGRSDLEDQAFLVGRLATGTLLGRPWQGNVLAHLIALHALRTFQPKGALLGTGLAAVSGTRRPDGGVPFVGSQDVYLTAMAGIALAGCGERPEVVARMADWIAGAQLPDGAWGYCTEALQTDVDDTSRCVEFLRAVDPGRYQAVIAAAERYLAGMAGPDGGFPTYLAGHPSEPDMTAGAVVALSEGWDRHADLLGAAVEYLLGQGRDDGTYEQSWTLSESSVICHVLDALHRVPREVAGDRAGQAADASLRRLRKTQNDDGGWGRRPGDASDVLSTAQALTALARHGPSSSAVRRGEGWLRLRQRPDGGFPSIPDQAGPRPHPYDYPALAAVHTLNAFNAIAADVPGDSDSDSGGGGRRLPDFYCPFPSAAHADGEELDRRTIAWMRHYGLGAGDAERDRLARVGVGHFAARVAPRARADLRQILADLTMWIYAFDDEYCDEGPLSDRPGELAEAMGRIHRCGDVVEDAVYDDDRYGMSLRDLRTRLWKAASPAESDRFIEAMRGYFEVEAARASFVARKERPGLDAFALVSLRSGGALALAGLAGSLNCGGAPPPTLLHDRAAQAVTELAGTIATWNNGIISIAKERERTPDGFNLLDAIRQETGCGDTEGVERMMALMDRTTTLFIRLRDRLRLRRPDLTHYLSGLEHYIGGSLDWAFTSDRYLYLDGQGGSLAFEPGGRRLTPRDDSTVPPPIPSIAWWWHHDPGPSPFPSTGSGMPVVAGKDYAASK</sequence>
<dbReference type="SUPFAM" id="SSF48239">
    <property type="entry name" value="Terpenoid cyclases/Protein prenyltransferases"/>
    <property type="match status" value="1"/>
</dbReference>
<organism evidence="2 3">
    <name type="scientific">Spongiactinospora rosea</name>
    <dbReference type="NCBI Taxonomy" id="2248750"/>
    <lineage>
        <taxon>Bacteria</taxon>
        <taxon>Bacillati</taxon>
        <taxon>Actinomycetota</taxon>
        <taxon>Actinomycetes</taxon>
        <taxon>Streptosporangiales</taxon>
        <taxon>Streptosporangiaceae</taxon>
        <taxon>Spongiactinospora</taxon>
    </lineage>
</organism>
<evidence type="ECO:0000256" key="1">
    <source>
        <dbReference type="SAM" id="MobiDB-lite"/>
    </source>
</evidence>
<dbReference type="CDD" id="cd00688">
    <property type="entry name" value="ISOPREN_C2_like"/>
    <property type="match status" value="1"/>
</dbReference>